<keyword evidence="1" id="KW-0812">Transmembrane</keyword>
<dbReference type="RefSeq" id="XP_027617182.1">
    <property type="nucleotide sequence ID" value="XM_027761381.1"/>
</dbReference>
<keyword evidence="3" id="KW-0418">Kinase</keyword>
<protein>
    <submittedName>
        <fullName evidence="3">Serine/threonine-protein kinase ksp1</fullName>
    </submittedName>
</protein>
<evidence type="ECO:0000313" key="4">
    <source>
        <dbReference type="Proteomes" id="UP000287166"/>
    </source>
</evidence>
<keyword evidence="1" id="KW-0472">Membrane</keyword>
<feature type="transmembrane region" description="Helical" evidence="1">
    <location>
        <begin position="30"/>
        <end position="50"/>
    </location>
</feature>
<proteinExistence type="predicted"/>
<dbReference type="InterPro" id="IPR011009">
    <property type="entry name" value="Kinase-like_dom_sf"/>
</dbReference>
<gene>
    <name evidence="3" type="ORF">SCP_0901480</name>
</gene>
<dbReference type="InterPro" id="IPR000719">
    <property type="entry name" value="Prot_kinase_dom"/>
</dbReference>
<dbReference type="Proteomes" id="UP000287166">
    <property type="component" value="Unassembled WGS sequence"/>
</dbReference>
<dbReference type="SUPFAM" id="SSF56112">
    <property type="entry name" value="Protein kinase-like (PK-like)"/>
    <property type="match status" value="1"/>
</dbReference>
<comment type="caution">
    <text evidence="3">The sequence shown here is derived from an EMBL/GenBank/DDBJ whole genome shotgun (WGS) entry which is preliminary data.</text>
</comment>
<organism evidence="3 4">
    <name type="scientific">Sparassis crispa</name>
    <dbReference type="NCBI Taxonomy" id="139825"/>
    <lineage>
        <taxon>Eukaryota</taxon>
        <taxon>Fungi</taxon>
        <taxon>Dikarya</taxon>
        <taxon>Basidiomycota</taxon>
        <taxon>Agaricomycotina</taxon>
        <taxon>Agaricomycetes</taxon>
        <taxon>Polyporales</taxon>
        <taxon>Sparassidaceae</taxon>
        <taxon>Sparassis</taxon>
    </lineage>
</organism>
<dbReference type="OrthoDB" id="2985259at2759"/>
<keyword evidence="4" id="KW-1185">Reference proteome</keyword>
<evidence type="ECO:0000256" key="1">
    <source>
        <dbReference type="SAM" id="Phobius"/>
    </source>
</evidence>
<dbReference type="GO" id="GO:0005524">
    <property type="term" value="F:ATP binding"/>
    <property type="evidence" value="ECO:0007669"/>
    <property type="project" value="InterPro"/>
</dbReference>
<dbReference type="PROSITE" id="PS50011">
    <property type="entry name" value="PROTEIN_KINASE_DOM"/>
    <property type="match status" value="1"/>
</dbReference>
<keyword evidence="3" id="KW-0808">Transferase</keyword>
<accession>A0A401GVR2</accession>
<dbReference type="PANTHER" id="PTHR44167:SF24">
    <property type="entry name" value="SERINE_THREONINE-PROTEIN KINASE CHK2"/>
    <property type="match status" value="1"/>
</dbReference>
<dbReference type="AlphaFoldDB" id="A0A401GVR2"/>
<dbReference type="InParanoid" id="A0A401GVR2"/>
<reference evidence="3 4" key="1">
    <citation type="journal article" date="2018" name="Sci. Rep.">
        <title>Genome sequence of the cauliflower mushroom Sparassis crispa (Hanabiratake) and its association with beneficial usage.</title>
        <authorList>
            <person name="Kiyama R."/>
            <person name="Furutani Y."/>
            <person name="Kawaguchi K."/>
            <person name="Nakanishi T."/>
        </authorList>
    </citation>
    <scope>NUCLEOTIDE SEQUENCE [LARGE SCALE GENOMIC DNA]</scope>
</reference>
<keyword evidence="1" id="KW-1133">Transmembrane helix</keyword>
<dbReference type="EMBL" id="BFAD01000009">
    <property type="protein sequence ID" value="GBE86269.1"/>
    <property type="molecule type" value="Genomic_DNA"/>
</dbReference>
<dbReference type="GeneID" id="38783186"/>
<sequence>MLSVAREREVILRHSVSIFLVMTIQIMPSAMIGTICASIMVAIYYVYWWYHERKKLYELRCIRQKLPSDLDTWRVPGRTRDDEERIWETLDPVFRDRGLTLWPNSFGCTLKTPGTAYPTSSGFAYVTPNRSILKGIGSVYHLMCFDYTNPLTRMARTPDGHDVAVRVIVIKNEGHEHLKILRKIATTPRSLLSTNHTLPMIAEFGYEDIIFGIFPRVGSSMKEAFGYWAKNSIGDVMDMLLQALEALAFIHDMNIAHRDAFHDNFLVQWQPESMHSMTIPTSRPRVYLIDFEVAVEYPEECPLAERLTTGYPLGGSFLEPAMYSRPLAPEMTTNKPYCPFKLDVWQLGYSFTSVEFKTTITDIDTILHDMVHAQPTARKSAGETLAILKNVIHNIPPTSLLICPSIIE</sequence>
<name>A0A401GVR2_9APHY</name>
<evidence type="ECO:0000259" key="2">
    <source>
        <dbReference type="PROSITE" id="PS50011"/>
    </source>
</evidence>
<dbReference type="PANTHER" id="PTHR44167">
    <property type="entry name" value="OVARIAN-SPECIFIC SERINE/THREONINE-PROTEIN KINASE LOK-RELATED"/>
    <property type="match status" value="1"/>
</dbReference>
<dbReference type="Gene3D" id="1.10.510.10">
    <property type="entry name" value="Transferase(Phosphotransferase) domain 1"/>
    <property type="match status" value="1"/>
</dbReference>
<dbReference type="GO" id="GO:0004672">
    <property type="term" value="F:protein kinase activity"/>
    <property type="evidence" value="ECO:0007669"/>
    <property type="project" value="InterPro"/>
</dbReference>
<evidence type="ECO:0000313" key="3">
    <source>
        <dbReference type="EMBL" id="GBE86269.1"/>
    </source>
</evidence>
<feature type="domain" description="Protein kinase" evidence="2">
    <location>
        <begin position="125"/>
        <end position="408"/>
    </location>
</feature>
<dbReference type="Pfam" id="PF00069">
    <property type="entry name" value="Pkinase"/>
    <property type="match status" value="1"/>
</dbReference>